<dbReference type="InterPro" id="IPR041413">
    <property type="entry name" value="MLTR_LBD"/>
</dbReference>
<dbReference type="STRING" id="1348774.AB433_07150"/>
<keyword evidence="2" id="KW-1185">Reference proteome</keyword>
<dbReference type="Pfam" id="PF13560">
    <property type="entry name" value="HTH_31"/>
    <property type="match status" value="1"/>
</dbReference>
<dbReference type="Proteomes" id="UP000035287">
    <property type="component" value="Chromosome"/>
</dbReference>
<protein>
    <submittedName>
        <fullName evidence="1">Uncharacterized protein</fullName>
    </submittedName>
</protein>
<dbReference type="AlphaFoldDB" id="A0A0G3XGR0"/>
<dbReference type="SUPFAM" id="SSF47413">
    <property type="entry name" value="lambda repressor-like DNA-binding domains"/>
    <property type="match status" value="1"/>
</dbReference>
<dbReference type="OrthoDB" id="5346389at2"/>
<evidence type="ECO:0000313" key="1">
    <source>
        <dbReference type="EMBL" id="AKM09809.1"/>
    </source>
</evidence>
<accession>A0A0G3XGR0</accession>
<dbReference type="InterPro" id="IPR001387">
    <property type="entry name" value="Cro/C1-type_HTH"/>
</dbReference>
<dbReference type="KEGG" id="cna:AB433_07150"/>
<dbReference type="PATRIC" id="fig|1348774.3.peg.1494"/>
<dbReference type="PANTHER" id="PTHR35010:SF2">
    <property type="entry name" value="BLL4672 PROTEIN"/>
    <property type="match status" value="1"/>
</dbReference>
<dbReference type="EMBL" id="CP011770">
    <property type="protein sequence ID" value="AKM09809.1"/>
    <property type="molecule type" value="Genomic_DNA"/>
</dbReference>
<reference evidence="1 2" key="1">
    <citation type="submission" date="2015-06" db="EMBL/GenBank/DDBJ databases">
        <authorList>
            <person name="Zeng Y."/>
            <person name="Huang Y."/>
        </authorList>
    </citation>
    <scope>NUCLEOTIDE SEQUENCE [LARGE SCALE GENOMIC DNA]</scope>
    <source>
        <strain evidence="1 2">PQ-2</strain>
    </source>
</reference>
<dbReference type="InterPro" id="IPR010982">
    <property type="entry name" value="Lambda_DNA-bd_dom_sf"/>
</dbReference>
<organism evidence="1 2">
    <name type="scientific">Croceicoccus naphthovorans</name>
    <dbReference type="NCBI Taxonomy" id="1348774"/>
    <lineage>
        <taxon>Bacteria</taxon>
        <taxon>Pseudomonadati</taxon>
        <taxon>Pseudomonadota</taxon>
        <taxon>Alphaproteobacteria</taxon>
        <taxon>Sphingomonadales</taxon>
        <taxon>Erythrobacteraceae</taxon>
        <taxon>Croceicoccus</taxon>
    </lineage>
</organism>
<evidence type="ECO:0000313" key="2">
    <source>
        <dbReference type="Proteomes" id="UP000035287"/>
    </source>
</evidence>
<dbReference type="GO" id="GO:0003677">
    <property type="term" value="F:DNA binding"/>
    <property type="evidence" value="ECO:0007669"/>
    <property type="project" value="InterPro"/>
</dbReference>
<name>A0A0G3XGR0_9SPHN</name>
<dbReference type="PANTHER" id="PTHR35010">
    <property type="entry name" value="BLL4672 PROTEIN-RELATED"/>
    <property type="match status" value="1"/>
</dbReference>
<dbReference type="Gene3D" id="1.10.260.40">
    <property type="entry name" value="lambda repressor-like DNA-binding domains"/>
    <property type="match status" value="1"/>
</dbReference>
<dbReference type="Pfam" id="PF17765">
    <property type="entry name" value="MLTR_LBD"/>
    <property type="match status" value="1"/>
</dbReference>
<proteinExistence type="predicted"/>
<gene>
    <name evidence="1" type="ORF">AB433_07150</name>
</gene>
<dbReference type="CDD" id="cd00093">
    <property type="entry name" value="HTH_XRE"/>
    <property type="match status" value="1"/>
</dbReference>
<dbReference type="Gene3D" id="3.30.450.180">
    <property type="match status" value="1"/>
</dbReference>
<dbReference type="SMART" id="SM00530">
    <property type="entry name" value="HTH_XRE"/>
    <property type="match status" value="1"/>
</dbReference>
<dbReference type="RefSeq" id="WP_047820494.1">
    <property type="nucleotide sequence ID" value="NZ_CP011770.1"/>
</dbReference>
<sequence length="255" mass="28786">MEYEDPRKQLGKFIRAHRERMPPEGILRRSRTPGLRREELAARAGIGTTWCAWIEQGREVNVSPEALNRLAKALELTAAERRYLFELGGRRDPDAPMDTTAPAPASVLAMVSAQTSPAYGLDSLWNVTCWNGAAQNLFSGWLDRDEDRNLLRFTFLSTSARSLIVDWEERARRLIFEFRADCASILNDPALATIIEELKAKSAFFANEWEAQGVVAREGGIRTFLHPEEGELTFKQCTFNAAERPDHKLVVLIPV</sequence>